<protein>
    <submittedName>
        <fullName evidence="2">Uncharacterized protein</fullName>
    </submittedName>
</protein>
<keyword evidence="3" id="KW-1185">Reference proteome</keyword>
<proteinExistence type="predicted"/>
<dbReference type="RefSeq" id="WP_310325353.1">
    <property type="nucleotide sequence ID" value="NZ_JAVDXV010000001.1"/>
</dbReference>
<evidence type="ECO:0000256" key="1">
    <source>
        <dbReference type="SAM" id="Phobius"/>
    </source>
</evidence>
<reference evidence="2 3" key="1">
    <citation type="submission" date="2023-07" db="EMBL/GenBank/DDBJ databases">
        <title>Sorghum-associated microbial communities from plants grown in Nebraska, USA.</title>
        <authorList>
            <person name="Schachtman D."/>
        </authorList>
    </citation>
    <scope>NUCLEOTIDE SEQUENCE [LARGE SCALE GENOMIC DNA]</scope>
    <source>
        <strain evidence="2 3">BE316</strain>
    </source>
</reference>
<dbReference type="Proteomes" id="UP001180825">
    <property type="component" value="Unassembled WGS sequence"/>
</dbReference>
<accession>A0ABU2A3K9</accession>
<dbReference type="EMBL" id="JAVDXV010000001">
    <property type="protein sequence ID" value="MDR7331777.1"/>
    <property type="molecule type" value="Genomic_DNA"/>
</dbReference>
<organism evidence="2 3">
    <name type="scientific">Roseateles asaccharophilus</name>
    <dbReference type="NCBI Taxonomy" id="582607"/>
    <lineage>
        <taxon>Bacteria</taxon>
        <taxon>Pseudomonadati</taxon>
        <taxon>Pseudomonadota</taxon>
        <taxon>Betaproteobacteria</taxon>
        <taxon>Burkholderiales</taxon>
        <taxon>Sphaerotilaceae</taxon>
        <taxon>Roseateles</taxon>
    </lineage>
</organism>
<sequence length="172" mass="18196">MDPISIAMGLAQFAPQVVKWITGSDDAAAGAQKVVDIAGVVTGKTDPAEALAALQADRQLQLQFQQAVMANETELVKAFLADTQSARARDVAMVQAGVRNYRATALVGAALMLVVVCLAVVIWQSDLNEFAKGAVTLILGRALGWVEQVFSFEFGTTRASKAKDDTINKLSG</sequence>
<keyword evidence="1" id="KW-0472">Membrane</keyword>
<evidence type="ECO:0000313" key="2">
    <source>
        <dbReference type="EMBL" id="MDR7331777.1"/>
    </source>
</evidence>
<feature type="transmembrane region" description="Helical" evidence="1">
    <location>
        <begin position="103"/>
        <end position="123"/>
    </location>
</feature>
<evidence type="ECO:0000313" key="3">
    <source>
        <dbReference type="Proteomes" id="UP001180825"/>
    </source>
</evidence>
<keyword evidence="1" id="KW-1133">Transmembrane helix</keyword>
<comment type="caution">
    <text evidence="2">The sequence shown here is derived from an EMBL/GenBank/DDBJ whole genome shotgun (WGS) entry which is preliminary data.</text>
</comment>
<keyword evidence="1" id="KW-0812">Transmembrane</keyword>
<name>A0ABU2A3K9_9BURK</name>
<gene>
    <name evidence="2" type="ORF">J2X21_000889</name>
</gene>